<feature type="compositionally biased region" description="Pro residues" evidence="2">
    <location>
        <begin position="184"/>
        <end position="200"/>
    </location>
</feature>
<dbReference type="STRING" id="3055.A0A2K3D963"/>
<keyword evidence="5" id="KW-1185">Reference proteome</keyword>
<dbReference type="EMBL" id="CM008971">
    <property type="protein sequence ID" value="PNW77068.1"/>
    <property type="molecule type" value="Genomic_DNA"/>
</dbReference>
<protein>
    <recommendedName>
        <fullName evidence="3">SRCR domain-containing protein</fullName>
    </recommendedName>
</protein>
<dbReference type="InterPro" id="IPR001190">
    <property type="entry name" value="SRCR"/>
</dbReference>
<feature type="compositionally biased region" description="Pro residues" evidence="2">
    <location>
        <begin position="209"/>
        <end position="221"/>
    </location>
</feature>
<evidence type="ECO:0000256" key="2">
    <source>
        <dbReference type="SAM" id="MobiDB-lite"/>
    </source>
</evidence>
<dbReference type="Gramene" id="PNW77068">
    <property type="protein sequence ID" value="PNW77068"/>
    <property type="gene ID" value="CHLRE_10g420850v5"/>
</dbReference>
<dbReference type="AlphaFoldDB" id="A0A2K3D963"/>
<dbReference type="Proteomes" id="UP000006906">
    <property type="component" value="Chromosome 10"/>
</dbReference>
<organism evidence="4 5">
    <name type="scientific">Chlamydomonas reinhardtii</name>
    <name type="common">Chlamydomonas smithii</name>
    <dbReference type="NCBI Taxonomy" id="3055"/>
    <lineage>
        <taxon>Eukaryota</taxon>
        <taxon>Viridiplantae</taxon>
        <taxon>Chlorophyta</taxon>
        <taxon>core chlorophytes</taxon>
        <taxon>Chlorophyceae</taxon>
        <taxon>CS clade</taxon>
        <taxon>Chlamydomonadales</taxon>
        <taxon>Chlamydomonadaceae</taxon>
        <taxon>Chlamydomonas</taxon>
    </lineage>
</organism>
<dbReference type="InParanoid" id="A0A2K3D963"/>
<accession>A0A2K3D963</accession>
<proteinExistence type="predicted"/>
<name>A0A2K3D963_CHLRE</name>
<dbReference type="PaxDb" id="3055-EDP06386"/>
<feature type="domain" description="SRCR" evidence="3">
    <location>
        <begin position="61"/>
        <end position="178"/>
    </location>
</feature>
<keyword evidence="1" id="KW-1015">Disulfide bond</keyword>
<dbReference type="Gene3D" id="3.10.250.10">
    <property type="entry name" value="SRCR-like domain"/>
    <property type="match status" value="1"/>
</dbReference>
<gene>
    <name evidence="4" type="ORF">CHLRE_10g420850v5</name>
</gene>
<dbReference type="GO" id="GO:0016020">
    <property type="term" value="C:membrane"/>
    <property type="evidence" value="ECO:0007669"/>
    <property type="project" value="InterPro"/>
</dbReference>
<evidence type="ECO:0000313" key="4">
    <source>
        <dbReference type="EMBL" id="PNW77068.1"/>
    </source>
</evidence>
<dbReference type="InterPro" id="IPR036772">
    <property type="entry name" value="SRCR-like_dom_sf"/>
</dbReference>
<feature type="region of interest" description="Disordered" evidence="2">
    <location>
        <begin position="184"/>
        <end position="224"/>
    </location>
</feature>
<evidence type="ECO:0000256" key="1">
    <source>
        <dbReference type="ARBA" id="ARBA00023157"/>
    </source>
</evidence>
<dbReference type="GeneID" id="5728278"/>
<dbReference type="RefSeq" id="XP_042919863.1">
    <property type="nucleotide sequence ID" value="XM_043066466.1"/>
</dbReference>
<evidence type="ECO:0000313" key="5">
    <source>
        <dbReference type="Proteomes" id="UP000006906"/>
    </source>
</evidence>
<dbReference type="OrthoDB" id="554152at2759"/>
<evidence type="ECO:0000259" key="3">
    <source>
        <dbReference type="PROSITE" id="PS50287"/>
    </source>
</evidence>
<reference evidence="4 5" key="1">
    <citation type="journal article" date="2007" name="Science">
        <title>The Chlamydomonas genome reveals the evolution of key animal and plant functions.</title>
        <authorList>
            <person name="Merchant S.S."/>
            <person name="Prochnik S.E."/>
            <person name="Vallon O."/>
            <person name="Harris E.H."/>
            <person name="Karpowicz S.J."/>
            <person name="Witman G.B."/>
            <person name="Terry A."/>
            <person name="Salamov A."/>
            <person name="Fritz-Laylin L.K."/>
            <person name="Marechal-Drouard L."/>
            <person name="Marshall W.F."/>
            <person name="Qu L.H."/>
            <person name="Nelson D.R."/>
            <person name="Sanderfoot A.A."/>
            <person name="Spalding M.H."/>
            <person name="Kapitonov V.V."/>
            <person name="Ren Q."/>
            <person name="Ferris P."/>
            <person name="Lindquist E."/>
            <person name="Shapiro H."/>
            <person name="Lucas S.M."/>
            <person name="Grimwood J."/>
            <person name="Schmutz J."/>
            <person name="Cardol P."/>
            <person name="Cerutti H."/>
            <person name="Chanfreau G."/>
            <person name="Chen C.L."/>
            <person name="Cognat V."/>
            <person name="Croft M.T."/>
            <person name="Dent R."/>
            <person name="Dutcher S."/>
            <person name="Fernandez E."/>
            <person name="Fukuzawa H."/>
            <person name="Gonzalez-Ballester D."/>
            <person name="Gonzalez-Halphen D."/>
            <person name="Hallmann A."/>
            <person name="Hanikenne M."/>
            <person name="Hippler M."/>
            <person name="Inwood W."/>
            <person name="Jabbari K."/>
            <person name="Kalanon M."/>
            <person name="Kuras R."/>
            <person name="Lefebvre P.A."/>
            <person name="Lemaire S.D."/>
            <person name="Lobanov A.V."/>
            <person name="Lohr M."/>
            <person name="Manuell A."/>
            <person name="Meier I."/>
            <person name="Mets L."/>
            <person name="Mittag M."/>
            <person name="Mittelmeier T."/>
            <person name="Moroney J.V."/>
            <person name="Moseley J."/>
            <person name="Napoli C."/>
            <person name="Nedelcu A.M."/>
            <person name="Niyogi K."/>
            <person name="Novoselov S.V."/>
            <person name="Paulsen I.T."/>
            <person name="Pazour G."/>
            <person name="Purton S."/>
            <person name="Ral J.P."/>
            <person name="Riano-Pachon D.M."/>
            <person name="Riekhof W."/>
            <person name="Rymarquis L."/>
            <person name="Schroda M."/>
            <person name="Stern D."/>
            <person name="Umen J."/>
            <person name="Willows R."/>
            <person name="Wilson N."/>
            <person name="Zimmer S.L."/>
            <person name="Allmer J."/>
            <person name="Balk J."/>
            <person name="Bisova K."/>
            <person name="Chen C.J."/>
            <person name="Elias M."/>
            <person name="Gendler K."/>
            <person name="Hauser C."/>
            <person name="Lamb M.R."/>
            <person name="Ledford H."/>
            <person name="Long J.C."/>
            <person name="Minagawa J."/>
            <person name="Page M.D."/>
            <person name="Pan J."/>
            <person name="Pootakham W."/>
            <person name="Roje S."/>
            <person name="Rose A."/>
            <person name="Stahlberg E."/>
            <person name="Terauchi A.M."/>
            <person name="Yang P."/>
            <person name="Ball S."/>
            <person name="Bowler C."/>
            <person name="Dieckmann C.L."/>
            <person name="Gladyshev V.N."/>
            <person name="Green P."/>
            <person name="Jorgensen R."/>
            <person name="Mayfield S."/>
            <person name="Mueller-Roeber B."/>
            <person name="Rajamani S."/>
            <person name="Sayre R.T."/>
            <person name="Brokstein P."/>
            <person name="Dubchak I."/>
            <person name="Goodstein D."/>
            <person name="Hornick L."/>
            <person name="Huang Y.W."/>
            <person name="Jhaveri J."/>
            <person name="Luo Y."/>
            <person name="Martinez D."/>
            <person name="Ngau W.C."/>
            <person name="Otillar B."/>
            <person name="Poliakov A."/>
            <person name="Porter A."/>
            <person name="Szajkowski L."/>
            <person name="Werner G."/>
            <person name="Zhou K."/>
            <person name="Grigoriev I.V."/>
            <person name="Rokhsar D.S."/>
            <person name="Grossman A.R."/>
        </authorList>
    </citation>
    <scope>NUCLEOTIDE SEQUENCE [LARGE SCALE GENOMIC DNA]</scope>
    <source>
        <strain evidence="5">CC-503</strain>
    </source>
</reference>
<dbReference type="SUPFAM" id="SSF56487">
    <property type="entry name" value="SRCR-like"/>
    <property type="match status" value="1"/>
</dbReference>
<dbReference type="PROSITE" id="PS50287">
    <property type="entry name" value="SRCR_2"/>
    <property type="match status" value="1"/>
</dbReference>
<dbReference type="KEGG" id="cre:CHLRE_10g420850v5"/>
<sequence length="511" mass="53348">MLLLVNARLDPALEAGLRKLEGVTQRSDRQLTDTVESSWGSWLPMNLLASTMVPLAWDTEGKAFSGALASPGGLGYVLALVRASNGSRMLVPVCDRGWNDDAARVACNLGGFRYGAAVPTGGATGRAQITTLSLAPMFDVIECYPAVGTTNATAAFATCYGTWYQWGTCNGVAAVICSNEAFKPPPPSPPKPTPSPSPKPKPGKKPTKKPTPSPKPSPSPAPATVTAKFVNKASVSTCASNAKASNICSDVEVVVDSFVTATDLAKYPSMCFRVVVKKTTTGCGSAAGLQELRIPTPINPSCDDLTLNATVNDVPASLVATCIRDEGMQYMAVSLAGLTAAQLDGAKVCVEDVPAVSWNADLQNYFLDMATGDLIPGSETISGSPPGTQFSTSYYYHTVSYAVVPKGSAGRCYKEANATYVASKSVCIPNESEFQCSAGGAMSGCAKQQTSSDCGDGFKKCGFDVRKGHSIAAFAAKNAGGCSKCLSNKEFGYCYVKGPTSKDMFSYCCSL</sequence>